<proteinExistence type="predicted"/>
<protein>
    <submittedName>
        <fullName evidence="2">Uncharacterized protein</fullName>
    </submittedName>
</protein>
<dbReference type="Proteomes" id="UP001642360">
    <property type="component" value="Unassembled WGS sequence"/>
</dbReference>
<sequence length="540" mass="60076">MSNRSTHNRHEGTKGFSKTQKKFVQKTPNTTLSNSLRQSLTPQSDAGAVATASSGGSGRGGAAESASRVRRGENGDWVSSGTQSGSFVNYLPQDEAVAAGLGADEGGLDPVESQRVVDLLNRELSRLLKLSPRDFWREVASNTSLHAFLESFLKFRSRWYDFPHRGTKGIVAGVIVGEYELGRRVFMVLYRISSNRDPGARAADSLSMKDHAVLLQENNLLDLPKLLDISAIYSHENEDLTRSLVLNAVKAQPRIHNDFTAVMYHFLSIVHTMYQRCSSSLEVLFSSRDSQEHGSSRLHADYLECNKNRLCVFPPVLRGIVVAAYSVMDFINDAIVSMDTFVSAYKHAAIFFTCPVEISYSNEEMLSILAKLHDSLLPSLQQGFQVIFTAGDGGHQDNMLSNVGISLKMLSTRIVKFGWKLLYFCYLSDEVFEESFILPAATKIFPAKVEDPVIRADILVQIFREISGLYSHFQEGQSRRTFLQHIEKNHKMMSRIELLQTTATFFLGARLPKVGAPPDGIYPNCKASMMLVKDLVSSPP</sequence>
<dbReference type="PANTHER" id="PTHR21494">
    <property type="entry name" value="ACTIVATING SIGNAL COINTEGRATOR 1 COMPLEX SUBUNIT 2 ASC-1 COMPLEX SUBUNIT P100"/>
    <property type="match status" value="1"/>
</dbReference>
<name>A0ABC8SE65_9AQUA</name>
<evidence type="ECO:0000256" key="1">
    <source>
        <dbReference type="SAM" id="MobiDB-lite"/>
    </source>
</evidence>
<feature type="region of interest" description="Disordered" evidence="1">
    <location>
        <begin position="1"/>
        <end position="78"/>
    </location>
</feature>
<organism evidence="2 3">
    <name type="scientific">Ilex paraguariensis</name>
    <name type="common">yerba mate</name>
    <dbReference type="NCBI Taxonomy" id="185542"/>
    <lineage>
        <taxon>Eukaryota</taxon>
        <taxon>Viridiplantae</taxon>
        <taxon>Streptophyta</taxon>
        <taxon>Embryophyta</taxon>
        <taxon>Tracheophyta</taxon>
        <taxon>Spermatophyta</taxon>
        <taxon>Magnoliopsida</taxon>
        <taxon>eudicotyledons</taxon>
        <taxon>Gunneridae</taxon>
        <taxon>Pentapetalae</taxon>
        <taxon>asterids</taxon>
        <taxon>campanulids</taxon>
        <taxon>Aquifoliales</taxon>
        <taxon>Aquifoliaceae</taxon>
        <taxon>Ilex</taxon>
    </lineage>
</organism>
<feature type="compositionally biased region" description="Polar residues" evidence="1">
    <location>
        <begin position="26"/>
        <end position="44"/>
    </location>
</feature>
<dbReference type="EMBL" id="CAUOFW020002702">
    <property type="protein sequence ID" value="CAK9155420.1"/>
    <property type="molecule type" value="Genomic_DNA"/>
</dbReference>
<reference evidence="2 3" key="1">
    <citation type="submission" date="2024-02" db="EMBL/GenBank/DDBJ databases">
        <authorList>
            <person name="Vignale AGUSTIN F."/>
            <person name="Sosa J E."/>
            <person name="Modenutti C."/>
        </authorList>
    </citation>
    <scope>NUCLEOTIDE SEQUENCE [LARGE SCALE GENOMIC DNA]</scope>
</reference>
<dbReference type="AlphaFoldDB" id="A0ABC8SE65"/>
<evidence type="ECO:0000313" key="3">
    <source>
        <dbReference type="Proteomes" id="UP001642360"/>
    </source>
</evidence>
<gene>
    <name evidence="2" type="ORF">ILEXP_LOCUS23828</name>
</gene>
<keyword evidence="3" id="KW-1185">Reference proteome</keyword>
<evidence type="ECO:0000313" key="2">
    <source>
        <dbReference type="EMBL" id="CAK9155420.1"/>
    </source>
</evidence>
<dbReference type="PANTHER" id="PTHR21494:SF0">
    <property type="entry name" value="ACTIVATING SIGNAL COINTEGRATOR 1 COMPLEX SUBUNIT 2"/>
    <property type="match status" value="1"/>
</dbReference>
<dbReference type="InterPro" id="IPR052586">
    <property type="entry name" value="ASCC2"/>
</dbReference>
<accession>A0ABC8SE65</accession>
<comment type="caution">
    <text evidence="2">The sequence shown here is derived from an EMBL/GenBank/DDBJ whole genome shotgun (WGS) entry which is preliminary data.</text>
</comment>